<dbReference type="OrthoDB" id="9815441at2"/>
<sequence>MTLQTLRPGDAVPDSLLLARLSGSARRTTTPCGAGAMVWHIWGEGPPLVLLHGGAGSWRHWARNITALARYRTVLAPDLPGLGESDMPPEPYGPESVGAIVAAGMREMLPPGGTCDLIGFSFGALIAGHAAAAAPELVRSLTLLGAGALGTPRGSIRLERVRDKTGAAREAANRTNLERLMIADPARVDALALEIQDWNSRHARLASVPFATTALLSTALQRVPAPVTAIWGEYDAPAMPDLAGRVAALRRARPDAAVHVIPGAGHWVAYEAPEAVLAVLTDVLTGGDAA</sequence>
<feature type="domain" description="AB hydrolase-1" evidence="1">
    <location>
        <begin position="48"/>
        <end position="278"/>
    </location>
</feature>
<evidence type="ECO:0000259" key="1">
    <source>
        <dbReference type="Pfam" id="PF12697"/>
    </source>
</evidence>
<dbReference type="AlphaFoldDB" id="A0A2W7IQ94"/>
<organism evidence="2 3">
    <name type="scientific">Humitalea rosea</name>
    <dbReference type="NCBI Taxonomy" id="990373"/>
    <lineage>
        <taxon>Bacteria</taxon>
        <taxon>Pseudomonadati</taxon>
        <taxon>Pseudomonadota</taxon>
        <taxon>Alphaproteobacteria</taxon>
        <taxon>Acetobacterales</taxon>
        <taxon>Roseomonadaceae</taxon>
        <taxon>Humitalea</taxon>
    </lineage>
</organism>
<protein>
    <submittedName>
        <fullName evidence="2">Pimeloyl-ACP methyl ester carboxylesterase</fullName>
    </submittedName>
</protein>
<dbReference type="PRINTS" id="PR00111">
    <property type="entry name" value="ABHYDROLASE"/>
</dbReference>
<gene>
    <name evidence="2" type="ORF">C8P66_10652</name>
</gene>
<dbReference type="InterPro" id="IPR000073">
    <property type="entry name" value="AB_hydrolase_1"/>
</dbReference>
<comment type="caution">
    <text evidence="2">The sequence shown here is derived from an EMBL/GenBank/DDBJ whole genome shotgun (WGS) entry which is preliminary data.</text>
</comment>
<proteinExistence type="predicted"/>
<dbReference type="PANTHER" id="PTHR43194:SF2">
    <property type="entry name" value="PEROXISOMAL MEMBRANE PROTEIN LPX1"/>
    <property type="match status" value="1"/>
</dbReference>
<accession>A0A2W7IQ94</accession>
<dbReference type="EMBL" id="QKYU01000006">
    <property type="protein sequence ID" value="PZW48048.1"/>
    <property type="molecule type" value="Genomic_DNA"/>
</dbReference>
<dbReference type="PANTHER" id="PTHR43194">
    <property type="entry name" value="HYDROLASE ALPHA/BETA FOLD FAMILY"/>
    <property type="match status" value="1"/>
</dbReference>
<dbReference type="Pfam" id="PF12697">
    <property type="entry name" value="Abhydrolase_6"/>
    <property type="match status" value="1"/>
</dbReference>
<dbReference type="SUPFAM" id="SSF53474">
    <property type="entry name" value="alpha/beta-Hydrolases"/>
    <property type="match status" value="1"/>
</dbReference>
<dbReference type="InterPro" id="IPR050228">
    <property type="entry name" value="Carboxylesterase_BioH"/>
</dbReference>
<reference evidence="2 3" key="1">
    <citation type="submission" date="2018-06" db="EMBL/GenBank/DDBJ databases">
        <title>Genomic Encyclopedia of Archaeal and Bacterial Type Strains, Phase II (KMG-II): from individual species to whole genera.</title>
        <authorList>
            <person name="Goeker M."/>
        </authorList>
    </citation>
    <scope>NUCLEOTIDE SEQUENCE [LARGE SCALE GENOMIC DNA]</scope>
    <source>
        <strain evidence="2 3">DSM 24525</strain>
    </source>
</reference>
<keyword evidence="3" id="KW-1185">Reference proteome</keyword>
<name>A0A2W7IQ94_9PROT</name>
<evidence type="ECO:0000313" key="2">
    <source>
        <dbReference type="EMBL" id="PZW48048.1"/>
    </source>
</evidence>
<evidence type="ECO:0000313" key="3">
    <source>
        <dbReference type="Proteomes" id="UP000249688"/>
    </source>
</evidence>
<dbReference type="Gene3D" id="3.40.50.1820">
    <property type="entry name" value="alpha/beta hydrolase"/>
    <property type="match status" value="1"/>
</dbReference>
<dbReference type="RefSeq" id="WP_111397426.1">
    <property type="nucleotide sequence ID" value="NZ_QKYU01000006.1"/>
</dbReference>
<dbReference type="Proteomes" id="UP000249688">
    <property type="component" value="Unassembled WGS sequence"/>
</dbReference>
<dbReference type="InterPro" id="IPR029058">
    <property type="entry name" value="AB_hydrolase_fold"/>
</dbReference>